<name>A0A6M1RV57_9BACT</name>
<comment type="caution">
    <text evidence="5">The sequence shown here is derived from an EMBL/GenBank/DDBJ whole genome shotgun (WGS) entry which is preliminary data.</text>
</comment>
<dbReference type="Pfam" id="PF00005">
    <property type="entry name" value="ABC_tran"/>
    <property type="match status" value="1"/>
</dbReference>
<evidence type="ECO:0000256" key="3">
    <source>
        <dbReference type="ARBA" id="ARBA00022840"/>
    </source>
</evidence>
<evidence type="ECO:0000313" key="6">
    <source>
        <dbReference type="Proteomes" id="UP000477311"/>
    </source>
</evidence>
<proteinExistence type="predicted"/>
<dbReference type="GO" id="GO:0005524">
    <property type="term" value="F:ATP binding"/>
    <property type="evidence" value="ECO:0007669"/>
    <property type="project" value="UniProtKB-KW"/>
</dbReference>
<dbReference type="InterPro" id="IPR017871">
    <property type="entry name" value="ABC_transporter-like_CS"/>
</dbReference>
<dbReference type="EMBL" id="JAAKYA010000052">
    <property type="protein sequence ID" value="NGO39301.1"/>
    <property type="molecule type" value="Genomic_DNA"/>
</dbReference>
<keyword evidence="2" id="KW-0547">Nucleotide-binding</keyword>
<protein>
    <submittedName>
        <fullName evidence="5">ABC transporter ATP-binding protein</fullName>
    </submittedName>
</protein>
<dbReference type="GO" id="GO:0016887">
    <property type="term" value="F:ATP hydrolysis activity"/>
    <property type="evidence" value="ECO:0007669"/>
    <property type="project" value="InterPro"/>
</dbReference>
<dbReference type="Gene3D" id="3.40.50.300">
    <property type="entry name" value="P-loop containing nucleotide triphosphate hydrolases"/>
    <property type="match status" value="1"/>
</dbReference>
<dbReference type="SUPFAM" id="SSF52540">
    <property type="entry name" value="P-loop containing nucleoside triphosphate hydrolases"/>
    <property type="match status" value="1"/>
</dbReference>
<keyword evidence="3 5" id="KW-0067">ATP-binding</keyword>
<dbReference type="PANTHER" id="PTHR42939:SF1">
    <property type="entry name" value="ABC TRANSPORTER ATP-BINDING PROTEIN ALBC-RELATED"/>
    <property type="match status" value="1"/>
</dbReference>
<dbReference type="AlphaFoldDB" id="A0A6M1RV57"/>
<evidence type="ECO:0000256" key="2">
    <source>
        <dbReference type="ARBA" id="ARBA00022741"/>
    </source>
</evidence>
<reference evidence="5 6" key="1">
    <citation type="submission" date="2020-02" db="EMBL/GenBank/DDBJ databases">
        <title>Draft genome sequence of Limisphaera ngatamarikiensis NGM72.4T, a thermophilic Verrucomicrobia grouped in subdivision 3.</title>
        <authorList>
            <person name="Carere C.R."/>
            <person name="Steen J."/>
            <person name="Hugenholtz P."/>
            <person name="Stott M.B."/>
        </authorList>
    </citation>
    <scope>NUCLEOTIDE SEQUENCE [LARGE SCALE GENOMIC DNA]</scope>
    <source>
        <strain evidence="5 6">NGM72.4</strain>
    </source>
</reference>
<dbReference type="PROSITE" id="PS00211">
    <property type="entry name" value="ABC_TRANSPORTER_1"/>
    <property type="match status" value="1"/>
</dbReference>
<dbReference type="InterPro" id="IPR027417">
    <property type="entry name" value="P-loop_NTPase"/>
</dbReference>
<keyword evidence="6" id="KW-1185">Reference proteome</keyword>
<evidence type="ECO:0000259" key="4">
    <source>
        <dbReference type="PROSITE" id="PS50893"/>
    </source>
</evidence>
<sequence>MEPILKTEHLRVEYPPARRGEPPKVAVKDLSLRVYPGEVFGFLGPNGAGKTTTMNVLLGFVRPTGGEAYLFGVNVKDPIARQRIGYLPELTYYYRFLTAEEILRFYGRLFGLGGAELDRRIDRLLKLVELESARHRPLKHYSKGMQQRVGLAQALINDPDLLILDEPTSGLDPLGRMKVREIIQRLKNEGKTVFFSSHELGEVETVCDRVAIVHQGELKVEGRVEDLVRSHQANLEQVFLRIIGYPTSLAA</sequence>
<dbReference type="InterPro" id="IPR051782">
    <property type="entry name" value="ABC_Transporter_VariousFunc"/>
</dbReference>
<keyword evidence="1" id="KW-0813">Transport</keyword>
<feature type="domain" description="ABC transporter" evidence="4">
    <location>
        <begin position="5"/>
        <end position="240"/>
    </location>
</feature>
<evidence type="ECO:0000256" key="1">
    <source>
        <dbReference type="ARBA" id="ARBA00022448"/>
    </source>
</evidence>
<dbReference type="Proteomes" id="UP000477311">
    <property type="component" value="Unassembled WGS sequence"/>
</dbReference>
<evidence type="ECO:0000313" key="5">
    <source>
        <dbReference type="EMBL" id="NGO39301.1"/>
    </source>
</evidence>
<dbReference type="CDD" id="cd03230">
    <property type="entry name" value="ABC_DR_subfamily_A"/>
    <property type="match status" value="1"/>
</dbReference>
<dbReference type="InterPro" id="IPR003593">
    <property type="entry name" value="AAA+_ATPase"/>
</dbReference>
<dbReference type="InterPro" id="IPR003439">
    <property type="entry name" value="ABC_transporter-like_ATP-bd"/>
</dbReference>
<organism evidence="5 6">
    <name type="scientific">Limisphaera ngatamarikiensis</name>
    <dbReference type="NCBI Taxonomy" id="1324935"/>
    <lineage>
        <taxon>Bacteria</taxon>
        <taxon>Pseudomonadati</taxon>
        <taxon>Verrucomicrobiota</taxon>
        <taxon>Verrucomicrobiia</taxon>
        <taxon>Limisphaerales</taxon>
        <taxon>Limisphaeraceae</taxon>
        <taxon>Limisphaera</taxon>
    </lineage>
</organism>
<dbReference type="PANTHER" id="PTHR42939">
    <property type="entry name" value="ABC TRANSPORTER ATP-BINDING PROTEIN ALBC-RELATED"/>
    <property type="match status" value="1"/>
</dbReference>
<dbReference type="PROSITE" id="PS50893">
    <property type="entry name" value="ABC_TRANSPORTER_2"/>
    <property type="match status" value="1"/>
</dbReference>
<gene>
    <name evidence="5" type="ORF">G4L39_07800</name>
</gene>
<dbReference type="SMART" id="SM00382">
    <property type="entry name" value="AAA"/>
    <property type="match status" value="1"/>
</dbReference>
<accession>A0A6M1RV57</accession>